<dbReference type="RefSeq" id="WP_277861578.1">
    <property type="nucleotide sequence ID" value="NZ_JARRAG010000002.1"/>
</dbReference>
<evidence type="ECO:0000259" key="1">
    <source>
        <dbReference type="PROSITE" id="PS50072"/>
    </source>
</evidence>
<comment type="caution">
    <text evidence="2">The sequence shown here is derived from an EMBL/GenBank/DDBJ whole genome shotgun (WGS) entry which is preliminary data.</text>
</comment>
<dbReference type="PANTHER" id="PTHR45625:SF16">
    <property type="entry name" value="PEPTIDYL-PROLYL CIS-TRANS ISOMERASE"/>
    <property type="match status" value="1"/>
</dbReference>
<feature type="domain" description="PPIase cyclophilin-type" evidence="1">
    <location>
        <begin position="75"/>
        <end position="223"/>
    </location>
</feature>
<evidence type="ECO:0000313" key="3">
    <source>
        <dbReference type="Proteomes" id="UP001216907"/>
    </source>
</evidence>
<organism evidence="2 3">
    <name type="scientific">Paludisphaera mucosa</name>
    <dbReference type="NCBI Taxonomy" id="3030827"/>
    <lineage>
        <taxon>Bacteria</taxon>
        <taxon>Pseudomonadati</taxon>
        <taxon>Planctomycetota</taxon>
        <taxon>Planctomycetia</taxon>
        <taxon>Isosphaerales</taxon>
        <taxon>Isosphaeraceae</taxon>
        <taxon>Paludisphaera</taxon>
    </lineage>
</organism>
<dbReference type="PANTHER" id="PTHR45625">
    <property type="entry name" value="PEPTIDYL-PROLYL CIS-TRANS ISOMERASE-RELATED"/>
    <property type="match status" value="1"/>
</dbReference>
<evidence type="ECO:0000313" key="2">
    <source>
        <dbReference type="EMBL" id="MDG3005233.1"/>
    </source>
</evidence>
<dbReference type="Pfam" id="PF00160">
    <property type="entry name" value="Pro_isomerase"/>
    <property type="match status" value="1"/>
</dbReference>
<name>A0ABT6FCW6_9BACT</name>
<dbReference type="GO" id="GO:0003755">
    <property type="term" value="F:peptidyl-prolyl cis-trans isomerase activity"/>
    <property type="evidence" value="ECO:0007669"/>
    <property type="project" value="UniProtKB-EC"/>
</dbReference>
<dbReference type="PRINTS" id="PR00153">
    <property type="entry name" value="CSAPPISMRASE"/>
</dbReference>
<proteinExistence type="predicted"/>
<dbReference type="Gene3D" id="2.40.100.10">
    <property type="entry name" value="Cyclophilin-like"/>
    <property type="match status" value="1"/>
</dbReference>
<dbReference type="SUPFAM" id="SSF50891">
    <property type="entry name" value="Cyclophilin-like"/>
    <property type="match status" value="1"/>
</dbReference>
<dbReference type="EMBL" id="JARRAG010000002">
    <property type="protein sequence ID" value="MDG3005233.1"/>
    <property type="molecule type" value="Genomic_DNA"/>
</dbReference>
<keyword evidence="2" id="KW-0413">Isomerase</keyword>
<keyword evidence="3" id="KW-1185">Reference proteome</keyword>
<dbReference type="EC" id="5.2.1.8" evidence="2"/>
<dbReference type="PROSITE" id="PS50072">
    <property type="entry name" value="CSA_PPIASE_2"/>
    <property type="match status" value="1"/>
</dbReference>
<sequence>MTAALAPITDVTAPAGLGYQLALDGSASGAASQTFTATSDNPNIKVSVADGQFWTILVQHLSAGAGDPTILNEPMTFQFFPEVAPNTVQRITNFSNNGYYVNTGRFFPRILDGFVAQGGSNSATSTSSTSGVTPIGIEVNPAVDFSSYGQLAMANTGQPNSSDAQFFVTFGPQTSLNQSYTIFGQQVAGTSTLEKLSQVAVSANSSGEVSVPNNPVTITGSTISATNPNGALLIDTTTAGPGQTANITVTATDAADGTTAVRTFKVYTPGNTTAVRQIGDVLIATPPALGKFYGGTNTIEVNQVPAPTIPASDKIQVIVNGIADTIQPNPASLSQIIVQGSKANDDITVSNDVTVPATIDGGQGGKNVVKAGGGYSLAHGWFGSNTLVAGDGPNKLIGRTGHVRFRANANTTLAFSGNARGRSSSGQPLKPAGTYYRFVNNHLVPVLKIKS</sequence>
<reference evidence="2 3" key="1">
    <citation type="submission" date="2023-03" db="EMBL/GenBank/DDBJ databases">
        <title>Paludisphaera mucosa sp. nov. a novel planctomycete from northern fen.</title>
        <authorList>
            <person name="Ivanova A."/>
        </authorList>
    </citation>
    <scope>NUCLEOTIDE SEQUENCE [LARGE SCALE GENOMIC DNA]</scope>
    <source>
        <strain evidence="2 3">Pla2</strain>
    </source>
</reference>
<dbReference type="InterPro" id="IPR002130">
    <property type="entry name" value="Cyclophilin-type_PPIase_dom"/>
</dbReference>
<dbReference type="InterPro" id="IPR029000">
    <property type="entry name" value="Cyclophilin-like_dom_sf"/>
</dbReference>
<gene>
    <name evidence="2" type="ORF">PZE19_15700</name>
</gene>
<accession>A0ABT6FCW6</accession>
<dbReference type="InterPro" id="IPR044666">
    <property type="entry name" value="Cyclophilin_A-like"/>
</dbReference>
<protein>
    <submittedName>
        <fullName evidence="2">Peptidylprolyl isomerase</fullName>
        <ecNumber evidence="2">5.2.1.8</ecNumber>
    </submittedName>
</protein>
<dbReference type="Proteomes" id="UP001216907">
    <property type="component" value="Unassembled WGS sequence"/>
</dbReference>